<gene>
    <name evidence="2" type="ORF">X907_0635</name>
</gene>
<dbReference type="PANTHER" id="PTHR42886">
    <property type="entry name" value="RE40534P-RELATED"/>
    <property type="match status" value="1"/>
</dbReference>
<dbReference type="AlphaFoldDB" id="A0A3T0E706"/>
<accession>A0A3T0E706</accession>
<keyword evidence="2" id="KW-0378">Hydrolase</keyword>
<dbReference type="PRINTS" id="PR00111">
    <property type="entry name" value="ABHYDROLASE"/>
</dbReference>
<sequence length="339" mass="37016">MTHHARGPTQCLPFLAGDAAHGPSFERTHFLMTDRERPPSPLAAFNGEMLTGPKWFVRAQEAACETGEAERLGTRLSWKAWGERGAPGLILVHGGTAHKGWWDAIGPFLASEGYRVVATDLAGMGDSGWRDVYSMNDHAADVLAAAEHGGAFEAGKPVLAGHSFGGFVTLSAAISIGERLRAGIILDSPIRPQTEQRGDPPPRRGGRVYDDTTTALARFRLLPDQPCEHLWLLDHIARGSLKEAEGGVTWKFDPDLWAKLTWERRDPETAAANLKCPLAFVRGAQSRLMQAETWDYMRSAFTQSPFISVPDAKHHLILDQPLAVASVLQALCEGWAKQA</sequence>
<dbReference type="InterPro" id="IPR029058">
    <property type="entry name" value="AB_hydrolase_fold"/>
</dbReference>
<evidence type="ECO:0000313" key="3">
    <source>
        <dbReference type="Proteomes" id="UP000286954"/>
    </source>
</evidence>
<dbReference type="KEGG" id="gak:X907_0635"/>
<dbReference type="PANTHER" id="PTHR42886:SF29">
    <property type="entry name" value="PUMMELIG, ISOFORM A"/>
    <property type="match status" value="1"/>
</dbReference>
<evidence type="ECO:0000313" key="2">
    <source>
        <dbReference type="EMBL" id="AZU03181.1"/>
    </source>
</evidence>
<dbReference type="Gene3D" id="3.40.50.1820">
    <property type="entry name" value="alpha/beta hydrolase"/>
    <property type="match status" value="1"/>
</dbReference>
<organism evidence="2 3">
    <name type="scientific">Glycocaulis alkaliphilus</name>
    <dbReference type="NCBI Taxonomy" id="1434191"/>
    <lineage>
        <taxon>Bacteria</taxon>
        <taxon>Pseudomonadati</taxon>
        <taxon>Pseudomonadota</taxon>
        <taxon>Alphaproteobacteria</taxon>
        <taxon>Maricaulales</taxon>
        <taxon>Maricaulaceae</taxon>
        <taxon>Glycocaulis</taxon>
    </lineage>
</organism>
<feature type="domain" description="AB hydrolase-1" evidence="1">
    <location>
        <begin position="89"/>
        <end position="326"/>
    </location>
</feature>
<dbReference type="SUPFAM" id="SSF53474">
    <property type="entry name" value="alpha/beta-Hydrolases"/>
    <property type="match status" value="1"/>
</dbReference>
<dbReference type="EMBL" id="CP018911">
    <property type="protein sequence ID" value="AZU03181.1"/>
    <property type="molecule type" value="Genomic_DNA"/>
</dbReference>
<dbReference type="GO" id="GO:0016787">
    <property type="term" value="F:hydrolase activity"/>
    <property type="evidence" value="ECO:0007669"/>
    <property type="project" value="UniProtKB-KW"/>
</dbReference>
<reference evidence="2 3" key="1">
    <citation type="submission" date="2016-12" db="EMBL/GenBank/DDBJ databases">
        <title>The genome of dimorphic prosthecate Glycocaulis alkaliphilus 6b-8t, isolated from crude oil dictates its adaptability in petroleum environments.</title>
        <authorList>
            <person name="Wu X.-L."/>
            <person name="Geng S."/>
        </authorList>
    </citation>
    <scope>NUCLEOTIDE SEQUENCE [LARGE SCALE GENOMIC DNA]</scope>
    <source>
        <strain evidence="2 3">6B-8</strain>
    </source>
</reference>
<proteinExistence type="predicted"/>
<name>A0A3T0E706_9PROT</name>
<keyword evidence="3" id="KW-1185">Reference proteome</keyword>
<dbReference type="Proteomes" id="UP000286954">
    <property type="component" value="Chromosome"/>
</dbReference>
<dbReference type="Pfam" id="PF12697">
    <property type="entry name" value="Abhydrolase_6"/>
    <property type="match status" value="1"/>
</dbReference>
<dbReference type="InterPro" id="IPR000073">
    <property type="entry name" value="AB_hydrolase_1"/>
</dbReference>
<evidence type="ECO:0000259" key="1">
    <source>
        <dbReference type="Pfam" id="PF12697"/>
    </source>
</evidence>
<protein>
    <submittedName>
        <fullName evidence="2">Alpha/beta hydrolase fold protein</fullName>
    </submittedName>
</protein>